<feature type="non-terminal residue" evidence="2">
    <location>
        <position position="1"/>
    </location>
</feature>
<dbReference type="AlphaFoldDB" id="A0A327K1P1"/>
<dbReference type="InterPro" id="IPR029016">
    <property type="entry name" value="GAF-like_dom_sf"/>
</dbReference>
<dbReference type="Proteomes" id="UP000249130">
    <property type="component" value="Unassembled WGS sequence"/>
</dbReference>
<dbReference type="RefSeq" id="WP_146604759.1">
    <property type="nucleotide sequence ID" value="NZ_NPEX01000778.1"/>
</dbReference>
<accession>A0A327K1P1</accession>
<gene>
    <name evidence="2" type="ORF">CH341_32100</name>
</gene>
<evidence type="ECO:0000313" key="2">
    <source>
        <dbReference type="EMBL" id="RAI32660.1"/>
    </source>
</evidence>
<reference evidence="2 3" key="1">
    <citation type="submission" date="2017-07" db="EMBL/GenBank/DDBJ databases">
        <title>Draft Genome Sequences of Select Purple Nonsulfur Bacteria.</title>
        <authorList>
            <person name="Lasarre B."/>
            <person name="Mckinlay J.B."/>
        </authorList>
    </citation>
    <scope>NUCLEOTIDE SEQUENCE [LARGE SCALE GENOMIC DNA]</scope>
    <source>
        <strain evidence="2 3">DSM 5909</strain>
    </source>
</reference>
<comment type="caution">
    <text evidence="2">The sequence shown here is derived from an EMBL/GenBank/DDBJ whole genome shotgun (WGS) entry which is preliminary data.</text>
</comment>
<dbReference type="Gene3D" id="3.30.450.40">
    <property type="match status" value="1"/>
</dbReference>
<evidence type="ECO:0000259" key="1">
    <source>
        <dbReference type="Pfam" id="PF01590"/>
    </source>
</evidence>
<dbReference type="Pfam" id="PF01590">
    <property type="entry name" value="GAF"/>
    <property type="match status" value="1"/>
</dbReference>
<organism evidence="2 3">
    <name type="scientific">Rhodoplanes roseus</name>
    <dbReference type="NCBI Taxonomy" id="29409"/>
    <lineage>
        <taxon>Bacteria</taxon>
        <taxon>Pseudomonadati</taxon>
        <taxon>Pseudomonadota</taxon>
        <taxon>Alphaproteobacteria</taxon>
        <taxon>Hyphomicrobiales</taxon>
        <taxon>Nitrobacteraceae</taxon>
        <taxon>Rhodoplanes</taxon>
    </lineage>
</organism>
<name>A0A327K1P1_9BRAD</name>
<dbReference type="InterPro" id="IPR003018">
    <property type="entry name" value="GAF"/>
</dbReference>
<dbReference type="OrthoDB" id="9805953at2"/>
<feature type="domain" description="GAF" evidence="1">
    <location>
        <begin position="3"/>
        <end position="83"/>
    </location>
</feature>
<keyword evidence="3" id="KW-1185">Reference proteome</keyword>
<proteinExistence type="predicted"/>
<feature type="non-terminal residue" evidence="2">
    <location>
        <position position="93"/>
    </location>
</feature>
<dbReference type="EMBL" id="NPEX01000778">
    <property type="protein sequence ID" value="RAI32660.1"/>
    <property type="molecule type" value="Genomic_DNA"/>
</dbReference>
<evidence type="ECO:0000313" key="3">
    <source>
        <dbReference type="Proteomes" id="UP000249130"/>
    </source>
</evidence>
<protein>
    <submittedName>
        <fullName evidence="2">Fis family transcriptional regulator</fullName>
    </submittedName>
</protein>
<sequence length="93" mass="9723">AAEASLDQLFSAVGAAGCCVLLADSDGVPVERRGEAGDDATFEDWGLWPGALWSEATEGTNGIGTCVIERRPVTVHRDQHFFARNGALGCMAA</sequence>